<proteinExistence type="predicted"/>
<name>A0A0R1W782_9LACO</name>
<dbReference type="PATRIC" id="fig|1423807.3.peg.129"/>
<dbReference type="PANTHER" id="PTHR37804:SF1">
    <property type="entry name" value="CDAA REGULATORY PROTEIN CDAR"/>
    <property type="match status" value="1"/>
</dbReference>
<evidence type="ECO:0000313" key="3">
    <source>
        <dbReference type="Proteomes" id="UP000051820"/>
    </source>
</evidence>
<feature type="region of interest" description="Disordered" evidence="1">
    <location>
        <begin position="201"/>
        <end position="257"/>
    </location>
</feature>
<dbReference type="EMBL" id="AZGF01000001">
    <property type="protein sequence ID" value="KRM13559.1"/>
    <property type="molecule type" value="Genomic_DNA"/>
</dbReference>
<feature type="compositionally biased region" description="Basic and acidic residues" evidence="1">
    <location>
        <begin position="1"/>
        <end position="10"/>
    </location>
</feature>
<evidence type="ECO:0000256" key="1">
    <source>
        <dbReference type="SAM" id="MobiDB-lite"/>
    </source>
</evidence>
<feature type="region of interest" description="Disordered" evidence="1">
    <location>
        <begin position="1"/>
        <end position="23"/>
    </location>
</feature>
<dbReference type="InterPro" id="IPR012505">
    <property type="entry name" value="YbbR"/>
</dbReference>
<keyword evidence="3" id="KW-1185">Reference proteome</keyword>
<dbReference type="Gene3D" id="2.170.120.30">
    <property type="match status" value="1"/>
</dbReference>
<evidence type="ECO:0008006" key="4">
    <source>
        <dbReference type="Google" id="ProtNLM"/>
    </source>
</evidence>
<dbReference type="eggNOG" id="COG4856">
    <property type="taxonomic scope" value="Bacteria"/>
</dbReference>
<accession>A0A0R1W782</accession>
<dbReference type="Gene3D" id="2.170.120.40">
    <property type="entry name" value="YbbR-like domain"/>
    <property type="match status" value="1"/>
</dbReference>
<protein>
    <recommendedName>
        <fullName evidence="4">YbbR family protein</fullName>
    </recommendedName>
</protein>
<dbReference type="PANTHER" id="PTHR37804">
    <property type="entry name" value="CDAA REGULATORY PROTEIN CDAR"/>
    <property type="match status" value="1"/>
</dbReference>
<feature type="compositionally biased region" description="Low complexity" evidence="1">
    <location>
        <begin position="207"/>
        <end position="257"/>
    </location>
</feature>
<sequence>MNGSKLEKTHQSSQSVQNTSLTSTKTKTVTMPLDLTVNSDKYVVTGYPETVKVKISGPAALVTTTTNTQNFKVYADLSSLGAGTHRVKILESGINNDLTHTIRPKAINVTIQTRKTETIPVEVKVNQNQLADGYKVGKATASTDSVQITGAVSEIEKVDHVEATVNLSKKNKSDVSKSVTLQAVDKNGNTVNVVITPSSTTVKVPISKQSDSSSNSSSDNNSSSGSSSKSSGSSSNNSSSSSSASSSSNSSSSSSQK</sequence>
<reference evidence="2 3" key="1">
    <citation type="journal article" date="2015" name="Genome Announc.">
        <title>Expanding the biotechnology potential of lactobacilli through comparative genomics of 213 strains and associated genera.</title>
        <authorList>
            <person name="Sun Z."/>
            <person name="Harris H.M."/>
            <person name="McCann A."/>
            <person name="Guo C."/>
            <person name="Argimon S."/>
            <person name="Zhang W."/>
            <person name="Yang X."/>
            <person name="Jeffery I.B."/>
            <person name="Cooney J.C."/>
            <person name="Kagawa T.F."/>
            <person name="Liu W."/>
            <person name="Song Y."/>
            <person name="Salvetti E."/>
            <person name="Wrobel A."/>
            <person name="Rasinkangas P."/>
            <person name="Parkhill J."/>
            <person name="Rea M.C."/>
            <person name="O'Sullivan O."/>
            <person name="Ritari J."/>
            <person name="Douillard F.P."/>
            <person name="Paul Ross R."/>
            <person name="Yang R."/>
            <person name="Briner A.E."/>
            <person name="Felis G.E."/>
            <person name="de Vos W.M."/>
            <person name="Barrangou R."/>
            <person name="Klaenhammer T.R."/>
            <person name="Caufield P.W."/>
            <person name="Cui Y."/>
            <person name="Zhang H."/>
            <person name="O'Toole P.W."/>
        </authorList>
    </citation>
    <scope>NUCLEOTIDE SEQUENCE [LARGE SCALE GENOMIC DNA]</scope>
    <source>
        <strain evidence="2 3">DSM 5007</strain>
    </source>
</reference>
<organism evidence="2 3">
    <name type="scientific">Paucilactobacillus suebicus DSM 5007 = KCTC 3549</name>
    <dbReference type="NCBI Taxonomy" id="1423807"/>
    <lineage>
        <taxon>Bacteria</taxon>
        <taxon>Bacillati</taxon>
        <taxon>Bacillota</taxon>
        <taxon>Bacilli</taxon>
        <taxon>Lactobacillales</taxon>
        <taxon>Lactobacillaceae</taxon>
        <taxon>Paucilactobacillus</taxon>
    </lineage>
</organism>
<evidence type="ECO:0000313" key="2">
    <source>
        <dbReference type="EMBL" id="KRM13559.1"/>
    </source>
</evidence>
<dbReference type="STRING" id="1423807.FD16_GL000128"/>
<gene>
    <name evidence="2" type="ORF">FD16_GL000128</name>
</gene>
<dbReference type="Pfam" id="PF07949">
    <property type="entry name" value="YbbR"/>
    <property type="match status" value="2"/>
</dbReference>
<dbReference type="AlphaFoldDB" id="A0A0R1W782"/>
<dbReference type="InterPro" id="IPR053154">
    <property type="entry name" value="c-di-AMP_regulator"/>
</dbReference>
<comment type="caution">
    <text evidence="2">The sequence shown here is derived from an EMBL/GenBank/DDBJ whole genome shotgun (WGS) entry which is preliminary data.</text>
</comment>
<dbReference type="Proteomes" id="UP000051820">
    <property type="component" value="Unassembled WGS sequence"/>
</dbReference>